<protein>
    <submittedName>
        <fullName evidence="1">Uncharacterized protein</fullName>
    </submittedName>
</protein>
<reference evidence="1 2" key="1">
    <citation type="submission" date="2016-05" db="EMBL/GenBank/DDBJ databases">
        <authorList>
            <person name="Lavstsen T."/>
            <person name="Jespersen J.S."/>
        </authorList>
    </citation>
    <scope>NUCLEOTIDE SEQUENCE [LARGE SCALE GENOMIC DNA]</scope>
    <source>
        <strain evidence="1 2">SM-5815</strain>
    </source>
</reference>
<evidence type="ECO:0000313" key="1">
    <source>
        <dbReference type="EMBL" id="PZS95019.1"/>
    </source>
</evidence>
<comment type="caution">
    <text evidence="1">The sequence shown here is derived from an EMBL/GenBank/DDBJ whole genome shotgun (WGS) entry which is preliminary data.</text>
</comment>
<accession>A0A2W6J7L1</accession>
<dbReference type="AlphaFoldDB" id="A0A2W6J7L1"/>
<organism evidence="1 2">
    <name type="scientific">Stenotrophomonas maltophilia</name>
    <name type="common">Pseudomonas maltophilia</name>
    <name type="synonym">Xanthomonas maltophilia</name>
    <dbReference type="NCBI Taxonomy" id="40324"/>
    <lineage>
        <taxon>Bacteria</taxon>
        <taxon>Pseudomonadati</taxon>
        <taxon>Pseudomonadota</taxon>
        <taxon>Gammaproteobacteria</taxon>
        <taxon>Lysobacterales</taxon>
        <taxon>Lysobacteraceae</taxon>
        <taxon>Stenotrophomonas</taxon>
        <taxon>Stenotrophomonas maltophilia group</taxon>
    </lineage>
</organism>
<dbReference type="EMBL" id="LXXM01000081">
    <property type="protein sequence ID" value="PZS95019.1"/>
    <property type="molecule type" value="Genomic_DNA"/>
</dbReference>
<sequence length="151" mass="15845">MKPCLCGLLLSVTVPLRAEPMPPPMRQLDFPVLAVGDIGQFRVHVPAYAGGQGRVSYAAHALMPGSADDRGYRFIAVACGDGGFTPVVHYEDRGVVCSRIGQAPHPAFEMVVTVLNTGAANGGTIMPEGLRGLVYDVGPSAAPWRIYGVGP</sequence>
<gene>
    <name evidence="1" type="ORF">A7X83_22395</name>
</gene>
<name>A0A2W6J7L1_STEMA</name>
<proteinExistence type="predicted"/>
<evidence type="ECO:0000313" key="2">
    <source>
        <dbReference type="Proteomes" id="UP000249614"/>
    </source>
</evidence>
<dbReference type="Proteomes" id="UP000249614">
    <property type="component" value="Unassembled WGS sequence"/>
</dbReference>
<dbReference type="RefSeq" id="WP_111111791.1">
    <property type="nucleotide sequence ID" value="NZ_LXXM01000081.1"/>
</dbReference>